<name>A0AAD5WRA5_9PEZI</name>
<feature type="region of interest" description="Disordered" evidence="1">
    <location>
        <begin position="247"/>
        <end position="266"/>
    </location>
</feature>
<proteinExistence type="predicted"/>
<keyword evidence="2" id="KW-0472">Membrane</keyword>
<accession>A0AAD5WRA5</accession>
<feature type="compositionally biased region" description="Polar residues" evidence="1">
    <location>
        <begin position="441"/>
        <end position="458"/>
    </location>
</feature>
<dbReference type="EMBL" id="JAKWBI020000238">
    <property type="protein sequence ID" value="KAJ2898269.1"/>
    <property type="molecule type" value="Genomic_DNA"/>
</dbReference>
<keyword evidence="2" id="KW-0812">Transmembrane</keyword>
<evidence type="ECO:0000256" key="1">
    <source>
        <dbReference type="SAM" id="MobiDB-lite"/>
    </source>
</evidence>
<sequence length="704" mass="77547">MALTFLRQALDNKPTVSQRLIRVLVTPTVEAIHLLARLYVHSALKILHFWLTWTKLATGILLSLSWLVFGSLLLFFYIFLLVIAGALKASLINNLLQKLGATTTTNPYREQDVLVTLPLYNDDDDDYDGDCAFSDTQSLPSCSTPPVASFSRAALVGASPLAKTHQAADFPVLPQSRSLPAHAVMRPRQSRADFLESRSHSEMMVSSLRPLHSPSKARETLALPNLDPAPPDKAEFFRSKHVSKASIRDVNKEHRDPPISAGTAHRTTRCISASFATDGPQSSYPTTASSAITAASLGDENNLPTVDQQAPSVRMLGKPSLGRIRKPSNQSVDNDGDALSTAPSVAQSTITLIQGENIPPGPSSRDKFPHPRIPKSKTLNVLSNIAPSLNRHGSQERDEGRRRENSFAMNKERALRESGDVLAVDDLSRYLEDDLLRGPSAANSTRHQQGFTDQDTRPTALQAACPASIRIVMDSMPSGYWAGRFQSLHDRFLSELLMPANLPLLVAAQSGVQKVSEGLESQRSTVSKLAISEGSPMLPCLKFSPVPGQSSSAAVGGRGGLESISEATSTTANKARKVSRPLPPLPQFETAQGLVDAASRIYDDDNRCRRVFVHLNAMCQTLEANTSLLAWQIRYARCERRQNLLPAGITWSGAKSWDWEHRNDKTLVESGYKYDRKEWERLRKEFKVADMQSRQETRLFPSWV</sequence>
<keyword evidence="2" id="KW-1133">Transmembrane helix</keyword>
<evidence type="ECO:0000256" key="2">
    <source>
        <dbReference type="SAM" id="Phobius"/>
    </source>
</evidence>
<keyword evidence="4" id="KW-1185">Reference proteome</keyword>
<comment type="caution">
    <text evidence="3">The sequence shown here is derived from an EMBL/GenBank/DDBJ whole genome shotgun (WGS) entry which is preliminary data.</text>
</comment>
<evidence type="ECO:0000313" key="4">
    <source>
        <dbReference type="Proteomes" id="UP001201980"/>
    </source>
</evidence>
<feature type="region of interest" description="Disordered" evidence="1">
    <location>
        <begin position="438"/>
        <end position="458"/>
    </location>
</feature>
<gene>
    <name evidence="3" type="ORF">MKZ38_004037</name>
</gene>
<dbReference type="Proteomes" id="UP001201980">
    <property type="component" value="Unassembled WGS sequence"/>
</dbReference>
<evidence type="ECO:0000313" key="3">
    <source>
        <dbReference type="EMBL" id="KAJ2898269.1"/>
    </source>
</evidence>
<feature type="region of interest" description="Disordered" evidence="1">
    <location>
        <begin position="319"/>
        <end position="375"/>
    </location>
</feature>
<feature type="transmembrane region" description="Helical" evidence="2">
    <location>
        <begin position="60"/>
        <end position="87"/>
    </location>
</feature>
<reference evidence="3" key="1">
    <citation type="submission" date="2022-07" db="EMBL/GenBank/DDBJ databases">
        <title>Draft genome sequence of Zalerion maritima ATCC 34329, a (micro)plastics degrading marine fungus.</title>
        <authorList>
            <person name="Paco A."/>
            <person name="Goncalves M.F.M."/>
            <person name="Rocha-Santos T.A.P."/>
            <person name="Alves A."/>
        </authorList>
    </citation>
    <scope>NUCLEOTIDE SEQUENCE</scope>
    <source>
        <strain evidence="3">ATCC 34329</strain>
    </source>
</reference>
<dbReference type="AlphaFoldDB" id="A0AAD5WRA5"/>
<organism evidence="3 4">
    <name type="scientific">Zalerion maritima</name>
    <dbReference type="NCBI Taxonomy" id="339359"/>
    <lineage>
        <taxon>Eukaryota</taxon>
        <taxon>Fungi</taxon>
        <taxon>Dikarya</taxon>
        <taxon>Ascomycota</taxon>
        <taxon>Pezizomycotina</taxon>
        <taxon>Sordariomycetes</taxon>
        <taxon>Lulworthiomycetidae</taxon>
        <taxon>Lulworthiales</taxon>
        <taxon>Lulworthiaceae</taxon>
        <taxon>Zalerion</taxon>
    </lineage>
</organism>
<protein>
    <submittedName>
        <fullName evidence="3">Uncharacterized protein</fullName>
    </submittedName>
</protein>
<feature type="compositionally biased region" description="Polar residues" evidence="1">
    <location>
        <begin position="341"/>
        <end position="354"/>
    </location>
</feature>
<feature type="compositionally biased region" description="Basic and acidic residues" evidence="1">
    <location>
        <begin position="247"/>
        <end position="257"/>
    </location>
</feature>